<dbReference type="EMBL" id="CP006773">
    <property type="protein sequence ID" value="AHD01490.1"/>
    <property type="molecule type" value="Genomic_DNA"/>
</dbReference>
<keyword evidence="2" id="KW-1185">Reference proteome</keyword>
<dbReference type="KEGG" id="lmd:METH_13080"/>
<dbReference type="PATRIC" id="fig|999552.6.peg.2608"/>
<dbReference type="Proteomes" id="UP000018780">
    <property type="component" value="Chromosome"/>
</dbReference>
<accession>V9VVU0</accession>
<gene>
    <name evidence="1" type="ORF">METH_13080</name>
</gene>
<dbReference type="AlphaFoldDB" id="V9VVU0"/>
<protein>
    <submittedName>
        <fullName evidence="1">Uncharacterized protein</fullName>
    </submittedName>
</protein>
<organism evidence="1 2">
    <name type="scientific">Leisingera methylohalidivorans DSM 14336</name>
    <dbReference type="NCBI Taxonomy" id="999552"/>
    <lineage>
        <taxon>Bacteria</taxon>
        <taxon>Pseudomonadati</taxon>
        <taxon>Pseudomonadota</taxon>
        <taxon>Alphaproteobacteria</taxon>
        <taxon>Rhodobacterales</taxon>
        <taxon>Roseobacteraceae</taxon>
        <taxon>Leisingera</taxon>
    </lineage>
</organism>
<reference evidence="1 2" key="1">
    <citation type="submission" date="2013-09" db="EMBL/GenBank/DDBJ databases">
        <authorList>
            <consortium name="DOE Joint Genome Institute"/>
            <person name="Klenk H.-P."/>
            <person name="Huntemann M."/>
            <person name="Han J."/>
            <person name="Chen A."/>
            <person name="Kyrpides N."/>
            <person name="Mavromatis K."/>
            <person name="Markowitz V."/>
            <person name="Palaniappan K."/>
            <person name="Ivanova N."/>
            <person name="Schaumberg A."/>
            <person name="Pati A."/>
            <person name="Liolios K."/>
            <person name="Nordberg H.P."/>
            <person name="Cantor M.N."/>
            <person name="Hua S.X."/>
            <person name="Woyke T."/>
        </authorList>
    </citation>
    <scope>NUCLEOTIDE SEQUENCE [LARGE SCALE GENOMIC DNA]</scope>
    <source>
        <strain evidence="1 2">DSM 14336</strain>
    </source>
</reference>
<dbReference type="STRING" id="999552.METH_13080"/>
<dbReference type="RefSeq" id="WP_024090838.1">
    <property type="nucleotide sequence ID" value="NC_023135.1"/>
</dbReference>
<evidence type="ECO:0000313" key="1">
    <source>
        <dbReference type="EMBL" id="AHD01490.1"/>
    </source>
</evidence>
<sequence length="98" mass="10722">MSAHSNLNTALLVLTEKLQSLNDLVTANRFMIDALADQGDALKQMDGVQTKDMLRRQAREKFHPDTGTVPNAAALAILEGVLSHHQDSAEIIPFPSRT</sequence>
<dbReference type="HOGENOM" id="CLU_181518_0_0_5"/>
<dbReference type="OrthoDB" id="7667684at2"/>
<proteinExistence type="predicted"/>
<evidence type="ECO:0000313" key="2">
    <source>
        <dbReference type="Proteomes" id="UP000018780"/>
    </source>
</evidence>
<name>V9VVU0_9RHOB</name>